<name>A0ABS9WXK7_9GAMM</name>
<sequence>MILNSLKKEALIILSDIHSIGVLLILPVAFMLIMTFAMSGQSQDAIGKITVKVSSTENHLYVTAYQQYLQQQGFIISDKNNAADLLISLPNDFEKNINGINS</sequence>
<feature type="transmembrane region" description="Helical" evidence="1">
    <location>
        <begin position="20"/>
        <end position="38"/>
    </location>
</feature>
<evidence type="ECO:0000313" key="2">
    <source>
        <dbReference type="EMBL" id="MCI2282594.1"/>
    </source>
</evidence>
<dbReference type="RefSeq" id="WP_242283425.1">
    <property type="nucleotide sequence ID" value="NZ_JAKKSL010000001.1"/>
</dbReference>
<keyword evidence="1" id="KW-0812">Transmembrane</keyword>
<comment type="caution">
    <text evidence="2">The sequence shown here is derived from an EMBL/GenBank/DDBJ whole genome shotgun (WGS) entry which is preliminary data.</text>
</comment>
<protein>
    <recommendedName>
        <fullName evidence="4">ABC transporter permease</fullName>
    </recommendedName>
</protein>
<dbReference type="EMBL" id="JAKKSL010000001">
    <property type="protein sequence ID" value="MCI2282594.1"/>
    <property type="molecule type" value="Genomic_DNA"/>
</dbReference>
<evidence type="ECO:0000313" key="3">
    <source>
        <dbReference type="Proteomes" id="UP001139646"/>
    </source>
</evidence>
<keyword evidence="1" id="KW-1133">Transmembrane helix</keyword>
<accession>A0ABS9WXK7</accession>
<dbReference type="Proteomes" id="UP001139646">
    <property type="component" value="Unassembled WGS sequence"/>
</dbReference>
<proteinExistence type="predicted"/>
<evidence type="ECO:0008006" key="4">
    <source>
        <dbReference type="Google" id="ProtNLM"/>
    </source>
</evidence>
<keyword evidence="3" id="KW-1185">Reference proteome</keyword>
<reference evidence="2" key="1">
    <citation type="submission" date="2022-01" db="EMBL/GenBank/DDBJ databases">
        <title>Colwellia maritima, isolated from seawater.</title>
        <authorList>
            <person name="Kristyanto S."/>
            <person name="Jung J."/>
            <person name="Jeon C.O."/>
        </authorList>
    </citation>
    <scope>NUCLEOTIDE SEQUENCE</scope>
    <source>
        <strain evidence="2">MSW7</strain>
    </source>
</reference>
<evidence type="ECO:0000256" key="1">
    <source>
        <dbReference type="SAM" id="Phobius"/>
    </source>
</evidence>
<gene>
    <name evidence="2" type="ORF">L3081_03245</name>
</gene>
<keyword evidence="1" id="KW-0472">Membrane</keyword>
<organism evidence="2 3">
    <name type="scientific">Colwellia maritima</name>
    <dbReference type="NCBI Taxonomy" id="2912588"/>
    <lineage>
        <taxon>Bacteria</taxon>
        <taxon>Pseudomonadati</taxon>
        <taxon>Pseudomonadota</taxon>
        <taxon>Gammaproteobacteria</taxon>
        <taxon>Alteromonadales</taxon>
        <taxon>Colwelliaceae</taxon>
        <taxon>Colwellia</taxon>
    </lineage>
</organism>